<evidence type="ECO:0000256" key="1">
    <source>
        <dbReference type="ARBA" id="ARBA00004571"/>
    </source>
</evidence>
<proteinExistence type="inferred from homology"/>
<sequence length="428" mass="44655">MLRPVSASSRATLTLALAAGAALGAAFPASATVGYFSHGYGVQAKGIAGAAIAYPKDSIAIAANPAGAAFLGDRFDIGVEVFSPDRGATIAGNGAGPDQHYDGSDTEFFAIPELGYIRQVSDTLSLGVAVYGNGGMNTDYGTNPFGRFGAQGAAGVNLEQLIVSPTIAYEFLPGHAVGASLNVSYQRFEAKGIGLFAGFSQDPAHVSNQGVDDAFGYGFRIGYLGDITPWLSIGLNYQTKTWSQEFEKYRGLFADQGDFDIPAHYGLGVTLKAPYGLDLTGEVQRIEYSGVGAVGNPVNSLFQGVPLGADNGPGFGWDDVTVFRLGANYRVNGNWQVRGGWAYVTDPIPADQTFLNTLAPGVVQHHFTLGATWNSDGGLELSAYGLYAPKVRVDGENSIPPGFAGGNANIDLSEIAVGVAVGYKFGSR</sequence>
<accession>A0A317DW97</accession>
<keyword evidence="10" id="KW-1185">Reference proteome</keyword>
<comment type="subcellular location">
    <subcellularLocation>
        <location evidence="1">Cell outer membrane</location>
        <topology evidence="1">Multi-pass membrane protein</topology>
    </subcellularLocation>
</comment>
<dbReference type="RefSeq" id="WP_109922664.1">
    <property type="nucleotide sequence ID" value="NZ_QGLF01000005.1"/>
</dbReference>
<evidence type="ECO:0000256" key="8">
    <source>
        <dbReference type="SAM" id="SignalP"/>
    </source>
</evidence>
<dbReference type="Gene3D" id="2.40.160.60">
    <property type="entry name" value="Outer membrane protein transport protein (OMPP1/FadL/TodX)"/>
    <property type="match status" value="1"/>
</dbReference>
<dbReference type="PANTHER" id="PTHR35093:SF8">
    <property type="entry name" value="OUTER MEMBRANE PROTEIN NMB0088-RELATED"/>
    <property type="match status" value="1"/>
</dbReference>
<feature type="signal peptide" evidence="8">
    <location>
        <begin position="1"/>
        <end position="31"/>
    </location>
</feature>
<gene>
    <name evidence="9" type="ORF">DKG75_18595</name>
</gene>
<evidence type="ECO:0000256" key="5">
    <source>
        <dbReference type="ARBA" id="ARBA00022729"/>
    </source>
</evidence>
<dbReference type="Proteomes" id="UP000246077">
    <property type="component" value="Unassembled WGS sequence"/>
</dbReference>
<dbReference type="PANTHER" id="PTHR35093">
    <property type="entry name" value="OUTER MEMBRANE PROTEIN NMB0088-RELATED"/>
    <property type="match status" value="1"/>
</dbReference>
<dbReference type="EMBL" id="QGLF01000005">
    <property type="protein sequence ID" value="PWR18978.1"/>
    <property type="molecule type" value="Genomic_DNA"/>
</dbReference>
<dbReference type="OrthoDB" id="9922at2"/>
<protein>
    <submittedName>
        <fullName evidence="9">Long-chain fatty acid transporter</fullName>
    </submittedName>
</protein>
<dbReference type="SUPFAM" id="SSF56935">
    <property type="entry name" value="Porins"/>
    <property type="match status" value="1"/>
</dbReference>
<keyword evidence="4" id="KW-0812">Transmembrane</keyword>
<evidence type="ECO:0000256" key="7">
    <source>
        <dbReference type="ARBA" id="ARBA00023237"/>
    </source>
</evidence>
<evidence type="ECO:0000313" key="9">
    <source>
        <dbReference type="EMBL" id="PWR18978.1"/>
    </source>
</evidence>
<keyword evidence="3" id="KW-1134">Transmembrane beta strand</keyword>
<feature type="chain" id="PRO_5016366208" evidence="8">
    <location>
        <begin position="32"/>
        <end position="428"/>
    </location>
</feature>
<comment type="similarity">
    <text evidence="2">Belongs to the OmpP1/FadL family.</text>
</comment>
<keyword evidence="5 8" id="KW-0732">Signal</keyword>
<keyword evidence="6" id="KW-0472">Membrane</keyword>
<dbReference type="GO" id="GO:0009279">
    <property type="term" value="C:cell outer membrane"/>
    <property type="evidence" value="ECO:0007669"/>
    <property type="project" value="UniProtKB-SubCell"/>
</dbReference>
<dbReference type="InterPro" id="IPR005017">
    <property type="entry name" value="OMPP1/FadL/TodX"/>
</dbReference>
<keyword evidence="7" id="KW-0998">Cell outer membrane</keyword>
<dbReference type="AlphaFoldDB" id="A0A317DW97"/>
<evidence type="ECO:0000256" key="3">
    <source>
        <dbReference type="ARBA" id="ARBA00022452"/>
    </source>
</evidence>
<reference evidence="10" key="1">
    <citation type="submission" date="2018-05" db="EMBL/GenBank/DDBJ databases">
        <title>Zavarzinia sp. HR-AS.</title>
        <authorList>
            <person name="Lee Y."/>
            <person name="Jeon C.O."/>
        </authorList>
    </citation>
    <scope>NUCLEOTIDE SEQUENCE [LARGE SCALE GENOMIC DNA]</scope>
    <source>
        <strain evidence="10">DSM 1231</strain>
    </source>
</reference>
<evidence type="ECO:0000313" key="10">
    <source>
        <dbReference type="Proteomes" id="UP000246077"/>
    </source>
</evidence>
<comment type="caution">
    <text evidence="9">The sequence shown here is derived from an EMBL/GenBank/DDBJ whole genome shotgun (WGS) entry which is preliminary data.</text>
</comment>
<dbReference type="GO" id="GO:0015483">
    <property type="term" value="F:long-chain fatty acid transporting porin activity"/>
    <property type="evidence" value="ECO:0007669"/>
    <property type="project" value="TreeGrafter"/>
</dbReference>
<evidence type="ECO:0000256" key="4">
    <source>
        <dbReference type="ARBA" id="ARBA00022692"/>
    </source>
</evidence>
<evidence type="ECO:0000256" key="6">
    <source>
        <dbReference type="ARBA" id="ARBA00023136"/>
    </source>
</evidence>
<name>A0A317DW97_9PROT</name>
<dbReference type="Pfam" id="PF03349">
    <property type="entry name" value="Toluene_X"/>
    <property type="match status" value="1"/>
</dbReference>
<organism evidence="9 10">
    <name type="scientific">Zavarzinia compransoris</name>
    <dbReference type="NCBI Taxonomy" id="1264899"/>
    <lineage>
        <taxon>Bacteria</taxon>
        <taxon>Pseudomonadati</taxon>
        <taxon>Pseudomonadota</taxon>
        <taxon>Alphaproteobacteria</taxon>
        <taxon>Rhodospirillales</taxon>
        <taxon>Zavarziniaceae</taxon>
        <taxon>Zavarzinia</taxon>
    </lineage>
</organism>
<evidence type="ECO:0000256" key="2">
    <source>
        <dbReference type="ARBA" id="ARBA00008163"/>
    </source>
</evidence>